<gene>
    <name evidence="3" type="ORF">PG997_010178</name>
</gene>
<dbReference type="GeneID" id="92047553"/>
<feature type="compositionally biased region" description="Acidic residues" evidence="2">
    <location>
        <begin position="151"/>
        <end position="172"/>
    </location>
</feature>
<feature type="region of interest" description="Disordered" evidence="2">
    <location>
        <begin position="130"/>
        <end position="182"/>
    </location>
</feature>
<dbReference type="RefSeq" id="XP_066666455.1">
    <property type="nucleotide sequence ID" value="XM_066814493.1"/>
</dbReference>
<feature type="compositionally biased region" description="Low complexity" evidence="2">
    <location>
        <begin position="173"/>
        <end position="182"/>
    </location>
</feature>
<evidence type="ECO:0000313" key="3">
    <source>
        <dbReference type="EMBL" id="KAK8075515.1"/>
    </source>
</evidence>
<feature type="coiled-coil region" evidence="1">
    <location>
        <begin position="12"/>
        <end position="46"/>
    </location>
</feature>
<feature type="compositionally biased region" description="Low complexity" evidence="2">
    <location>
        <begin position="61"/>
        <end position="72"/>
    </location>
</feature>
<keyword evidence="4" id="KW-1185">Reference proteome</keyword>
<reference evidence="3 4" key="1">
    <citation type="submission" date="2023-01" db="EMBL/GenBank/DDBJ databases">
        <title>Analysis of 21 Apiospora genomes using comparative genomics revels a genus with tremendous synthesis potential of carbohydrate active enzymes and secondary metabolites.</title>
        <authorList>
            <person name="Sorensen T."/>
        </authorList>
    </citation>
    <scope>NUCLEOTIDE SEQUENCE [LARGE SCALE GENOMIC DNA]</scope>
    <source>
        <strain evidence="3 4">CBS 114990</strain>
    </source>
</reference>
<keyword evidence="1" id="KW-0175">Coiled coil</keyword>
<protein>
    <submittedName>
        <fullName evidence="3">Uncharacterized protein</fullName>
    </submittedName>
</protein>
<evidence type="ECO:0000313" key="4">
    <source>
        <dbReference type="Proteomes" id="UP001433268"/>
    </source>
</evidence>
<feature type="region of interest" description="Disordered" evidence="2">
    <location>
        <begin position="51"/>
        <end position="79"/>
    </location>
</feature>
<dbReference type="Proteomes" id="UP001433268">
    <property type="component" value="Unassembled WGS sequence"/>
</dbReference>
<organism evidence="3 4">
    <name type="scientific">Apiospora hydei</name>
    <dbReference type="NCBI Taxonomy" id="1337664"/>
    <lineage>
        <taxon>Eukaryota</taxon>
        <taxon>Fungi</taxon>
        <taxon>Dikarya</taxon>
        <taxon>Ascomycota</taxon>
        <taxon>Pezizomycotina</taxon>
        <taxon>Sordariomycetes</taxon>
        <taxon>Xylariomycetidae</taxon>
        <taxon>Amphisphaeriales</taxon>
        <taxon>Apiosporaceae</taxon>
        <taxon>Apiospora</taxon>
    </lineage>
</organism>
<dbReference type="EMBL" id="JAQQWN010000007">
    <property type="protein sequence ID" value="KAK8075515.1"/>
    <property type="molecule type" value="Genomic_DNA"/>
</dbReference>
<sequence length="284" mass="31938">MVSYIAPVAHQLGLEKEKTERLESEIKRLNGELIKTRLENDALRKQLGMTPKPSRLHLRPTAASANRTRSAALVATPKPPPATLCKGNSGKTYIFNDANLVDVTHMIGADLRADWGSMYSFHQATVSSSRKTRSKVIKANPRSSTPIETESAFEPDELESTTFTESDDEEDTTTLLDDVSETTDSVEPTLALEKITRLHEVWQNKALSFVKIPSDIGWDLMTEAHHVIAKGAFYDYSKKHVPELQRKKFPGGKQEVLLEYHRIDEYISHIPMPPLENHFNTTSK</sequence>
<proteinExistence type="predicted"/>
<name>A0ABR1VZC3_9PEZI</name>
<comment type="caution">
    <text evidence="3">The sequence shown here is derived from an EMBL/GenBank/DDBJ whole genome shotgun (WGS) entry which is preliminary data.</text>
</comment>
<evidence type="ECO:0000256" key="1">
    <source>
        <dbReference type="SAM" id="Coils"/>
    </source>
</evidence>
<evidence type="ECO:0000256" key="2">
    <source>
        <dbReference type="SAM" id="MobiDB-lite"/>
    </source>
</evidence>
<accession>A0ABR1VZC3</accession>